<keyword evidence="8" id="KW-0325">Glycoprotein</keyword>
<dbReference type="Gene3D" id="3.30.40.10">
    <property type="entry name" value="Zinc/RING finger domain, C3HC4 (zinc finger)"/>
    <property type="match status" value="1"/>
</dbReference>
<dbReference type="InterPro" id="IPR016201">
    <property type="entry name" value="PSI"/>
</dbReference>
<evidence type="ECO:0000256" key="11">
    <source>
        <dbReference type="SAM" id="Phobius"/>
    </source>
</evidence>
<dbReference type="SMART" id="SM00423">
    <property type="entry name" value="PSI"/>
    <property type="match status" value="3"/>
</dbReference>
<evidence type="ECO:0000259" key="12">
    <source>
        <dbReference type="PROSITE" id="PS50089"/>
    </source>
</evidence>
<gene>
    <name evidence="13" type="ORF">FNF28_01047</name>
</gene>
<comment type="caution">
    <text evidence="13">The sequence shown here is derived from an EMBL/GenBank/DDBJ whole genome shotgun (WGS) entry which is preliminary data.</text>
</comment>
<feature type="region of interest" description="Disordered" evidence="10">
    <location>
        <begin position="2107"/>
        <end position="2198"/>
    </location>
</feature>
<accession>A0A5A8DZV2</accession>
<evidence type="ECO:0000256" key="4">
    <source>
        <dbReference type="ARBA" id="ARBA00022771"/>
    </source>
</evidence>
<dbReference type="GO" id="GO:0016020">
    <property type="term" value="C:membrane"/>
    <property type="evidence" value="ECO:0007669"/>
    <property type="project" value="UniProtKB-SubCell"/>
</dbReference>
<evidence type="ECO:0000256" key="6">
    <source>
        <dbReference type="ARBA" id="ARBA00022989"/>
    </source>
</evidence>
<evidence type="ECO:0000313" key="13">
    <source>
        <dbReference type="EMBL" id="KAA0171042.1"/>
    </source>
</evidence>
<keyword evidence="4 9" id="KW-0863">Zinc-finger</keyword>
<dbReference type="Proteomes" id="UP000324907">
    <property type="component" value="Unassembled WGS sequence"/>
</dbReference>
<dbReference type="PROSITE" id="PS00022">
    <property type="entry name" value="EGF_1"/>
    <property type="match status" value="1"/>
</dbReference>
<dbReference type="InterPro" id="IPR003961">
    <property type="entry name" value="FN3_dom"/>
</dbReference>
<evidence type="ECO:0000256" key="7">
    <source>
        <dbReference type="ARBA" id="ARBA00023136"/>
    </source>
</evidence>
<feature type="compositionally biased region" description="Low complexity" evidence="10">
    <location>
        <begin position="2147"/>
        <end position="2162"/>
    </location>
</feature>
<keyword evidence="2 11" id="KW-0812">Transmembrane</keyword>
<dbReference type="InterPro" id="IPR000742">
    <property type="entry name" value="EGF"/>
</dbReference>
<evidence type="ECO:0000256" key="1">
    <source>
        <dbReference type="ARBA" id="ARBA00004370"/>
    </source>
</evidence>
<dbReference type="GO" id="GO:0008270">
    <property type="term" value="F:zinc ion binding"/>
    <property type="evidence" value="ECO:0007669"/>
    <property type="project" value="UniProtKB-KW"/>
</dbReference>
<dbReference type="SUPFAM" id="SSF49265">
    <property type="entry name" value="Fibronectin type III"/>
    <property type="match status" value="1"/>
</dbReference>
<dbReference type="InterPro" id="IPR013083">
    <property type="entry name" value="Znf_RING/FYVE/PHD"/>
</dbReference>
<evidence type="ECO:0000256" key="3">
    <source>
        <dbReference type="ARBA" id="ARBA00022723"/>
    </source>
</evidence>
<keyword evidence="7 11" id="KW-0472">Membrane</keyword>
<dbReference type="InterPro" id="IPR001841">
    <property type="entry name" value="Znf_RING"/>
</dbReference>
<proteinExistence type="predicted"/>
<feature type="domain" description="RING-type" evidence="12">
    <location>
        <begin position="2026"/>
        <end position="2068"/>
    </location>
</feature>
<organism evidence="13 14">
    <name type="scientific">Cafeteria roenbergensis</name>
    <name type="common">Marine flagellate</name>
    <dbReference type="NCBI Taxonomy" id="33653"/>
    <lineage>
        <taxon>Eukaryota</taxon>
        <taxon>Sar</taxon>
        <taxon>Stramenopiles</taxon>
        <taxon>Bigyra</taxon>
        <taxon>Opalozoa</taxon>
        <taxon>Bicosoecida</taxon>
        <taxon>Cafeteriaceae</taxon>
        <taxon>Cafeteria</taxon>
    </lineage>
</organism>
<dbReference type="SUPFAM" id="SSF57850">
    <property type="entry name" value="RING/U-box"/>
    <property type="match status" value="1"/>
</dbReference>
<evidence type="ECO:0000256" key="10">
    <source>
        <dbReference type="SAM" id="MobiDB-lite"/>
    </source>
</evidence>
<dbReference type="CDD" id="cd00063">
    <property type="entry name" value="FN3"/>
    <property type="match status" value="2"/>
</dbReference>
<feature type="transmembrane region" description="Helical" evidence="11">
    <location>
        <begin position="1932"/>
        <end position="1953"/>
    </location>
</feature>
<comment type="subcellular location">
    <subcellularLocation>
        <location evidence="1">Membrane</location>
    </subcellularLocation>
</comment>
<name>A0A5A8DZV2_CAFRO</name>
<evidence type="ECO:0000313" key="14">
    <source>
        <dbReference type="Proteomes" id="UP000324907"/>
    </source>
</evidence>
<dbReference type="Pfam" id="PF13639">
    <property type="entry name" value="zf-RING_2"/>
    <property type="match status" value="1"/>
</dbReference>
<evidence type="ECO:0000256" key="2">
    <source>
        <dbReference type="ARBA" id="ARBA00022692"/>
    </source>
</evidence>
<keyword evidence="3" id="KW-0479">Metal-binding</keyword>
<evidence type="ECO:0000256" key="5">
    <source>
        <dbReference type="ARBA" id="ARBA00022833"/>
    </source>
</evidence>
<keyword evidence="6 11" id="KW-1133">Transmembrane helix</keyword>
<dbReference type="InterPro" id="IPR036116">
    <property type="entry name" value="FN3_sf"/>
</dbReference>
<keyword evidence="5" id="KW-0862">Zinc</keyword>
<protein>
    <recommendedName>
        <fullName evidence="12">RING-type domain-containing protein</fullName>
    </recommendedName>
</protein>
<dbReference type="EMBL" id="VLTL01000009">
    <property type="protein sequence ID" value="KAA0171042.1"/>
    <property type="molecule type" value="Genomic_DNA"/>
</dbReference>
<dbReference type="PANTHER" id="PTHR46539:SF1">
    <property type="entry name" value="E3 UBIQUITIN-PROTEIN LIGASE ATL42"/>
    <property type="match status" value="1"/>
</dbReference>
<dbReference type="PANTHER" id="PTHR46539">
    <property type="entry name" value="E3 UBIQUITIN-PROTEIN LIGASE ATL42"/>
    <property type="match status" value="1"/>
</dbReference>
<dbReference type="PROSITE" id="PS50089">
    <property type="entry name" value="ZF_RING_2"/>
    <property type="match status" value="1"/>
</dbReference>
<evidence type="ECO:0000256" key="8">
    <source>
        <dbReference type="ARBA" id="ARBA00023180"/>
    </source>
</evidence>
<evidence type="ECO:0000256" key="9">
    <source>
        <dbReference type="PROSITE-ProRule" id="PRU00175"/>
    </source>
</evidence>
<feature type="compositionally biased region" description="Acidic residues" evidence="10">
    <location>
        <begin position="2119"/>
        <end position="2131"/>
    </location>
</feature>
<sequence length="2198" mass="223511">MAAASPGPEAVPQRAWPRRLTIVDAGAEQAVLAIPVNCSDSRSQLSGLPAGVRANSVAAQPFTVETIVCSTGDVVAEAAAPFRVWMRGSPAGVGGGSEFPHRRTAPGLASWTVPFDPAVVSHRAVVSLEGTTLAGAADAPSAQALQVSLLRLGDSPGAASGRAMGWLDAESAISRALSAVEAAYPSFRSCNATFQRDPDSLYSFAEDSCPVGANSRIAIMLPLPLLRAGKPARLSAALATGTGTALGTGIAVLPHAVDVELAAAAPPSAPTLAVTSAARVDTVGPLGTTAAAASATSAGKVLFSKVAPGYRLAGADAVGMAPPQAESSRHWSSVVRASVPVALPARFGGLGVTCLIPEVALDGRVFDTCRRIGYDPLQGTAGMPTAPGVRGDGLALGDGNSQADSWAAQIDVVVSDPLPLSDVPSVPDLPFGREVRSPWLRLPDQNATSPSVASSAYRTSLGAHMSPGLEQALQLKQSTEIPSKPNTVDSGSGNIAVGTRGVRWSWLGLTCFRPWALAAASHSASGTFTNATGSQWSLSWSAGLGRNATAALAAEAATTLQPQPAPGADGADGLPLDEAAATAMLAAAEPAAAFAEAIRPMLPGWATDAGAGVVPLARWLRADPVAPSPTAGRGGGPGATAVDDAYAAAAAAEDALEAWTLAGGGISREQAALMADAPPDAEARGLQVRVPLLLDAASVYRVRFRAITMDLAADQATASESARLPSWCDCHGQTLRPATPPAGNGSCTVPAAAAIAAATSAQCVSVNGTWRAGALPAGPWRVVAQQSFVSAPSDVGVLVTPAVPPGAAAAPELSTARSTALLPLARPPVSTGGCSVAELVLQRERQVLQPGEPGGSIFFDASDPSSWEGYATAVNATRWEDEPQWRDDWLQATLQNRSSGAVALPLPPGLAASTSPFLDDLTAPSTFTLRKAAGWPLMEWNTGLQRYTRYRLYTRARTLAGWGPPSEAVQVQTSAQKATPPRDVALVPEWRTAVQLGVRFRPPADTGGPPVFNYFRSLLINGVQQNTYFTVSTRQATANQTAAWSPPGSPQTWFVANVTGLTWSTNYTIRLFAGTTLQGNFSNAVSSRTDDPKPCVPQCVPMLGACHPWNGICGCSAGWEGADCSGVKGEPLVLRLRVARGSTALLGVSQASGAPASPYPDVPLATAALSPDLGLASSASPAAKEAAISALLGPGTPVALAGNAIGSLFRQLAAAAGIDSSLQPRLALRSARLTDLEAVQAAPSSPGSVATAVLTVLVAVAPLSSLPVEQQASLSAAARASESDIVATLAAAAAANAPAVRGMGVMELARPSGLGTAAAGSVTSVAAPGCRAEGESPVSCADCLADQACSYCPTRDACAPGTPTEFGFGSVTCPVLTPSGGTTGSGPLDLLPESKAQYFNALAATALPVSSSQCLPSCSALSGCDSCTVRADCRFCRSSQKCSSVHALGLVDTPRVGNGACPQASIADDKRICPSQRCPTRSGSVRSHCLDDSMCGWCGPTRSDVVAAGSCMEGNSFGPISGQCTQSWFFRRELSCLDLGEAALVLDDGEDPLAPAAIPATICAGCTGQQLGCGYCNSTGSCVSASDDGTAPALGSCSSGWVGPGSGTSKPVCPARPLSRKEQCAALTQCGDCQASAFCSWCDLGNNGQGTCLLDAAKPTGGAMDVASSSCSAIATLGQLTRHTCISRCSASSATRIVQLSGTVSQGSASPATAAEARALAVASLRRARVLTAARASASNASSPDSQGIDVSYSSGQVCSWVIDPRPLTSTIKSVSGGGSGQSSSTGEVVYETTTLPTLYAVIEAVDLAIGDSLELVDGSSATAGRPMLVITGSSLAGAEGRANELNVAWAQGYVEVTQADGDGVPSGGLLVAAATTGAITVTLRGAGAATAGSLRALSTSIETTRGGAGEQGLPLGFRMSFTARENRPLDVYFVVGLTVVVFGLGCMGFLVGRRIRRRMIRRRQIEFGFDVEVDNESFDEAATRARQEGSATPAVVVAMLPAFVFRSALVDQTPLVGTAPDDLVCPITLDPFEDGVTVIRLLPCKHAFARQGVDNWLKLNRVCPLCKADVVDGHVARLSAVESGLPDPLKVGPDVEMVEGGRLAAVRRAPPAAAESLEYSDTESDSEDGDPAAAHSRAGTDDDPASIDSADSDGSTGAQASAKRDRAASSAGLLGGGQSDGLRNPLTRWPRLGTLGP</sequence>
<reference evidence="13 14" key="1">
    <citation type="submission" date="2019-07" db="EMBL/GenBank/DDBJ databases">
        <title>Genomes of Cafeteria roenbergensis.</title>
        <authorList>
            <person name="Fischer M.G."/>
            <person name="Hackl T."/>
            <person name="Roman M."/>
        </authorList>
    </citation>
    <scope>NUCLEOTIDE SEQUENCE [LARGE SCALE GENOMIC DNA]</scope>
    <source>
        <strain evidence="13 14">RCC970-E3</strain>
    </source>
</reference>
<dbReference type="PROSITE" id="PS01186">
    <property type="entry name" value="EGF_2"/>
    <property type="match status" value="1"/>
</dbReference>